<accession>A0A4C1Y186</accession>
<gene>
    <name evidence="2" type="ORF">EVAR_99004_1</name>
</gene>
<comment type="caution">
    <text evidence="2">The sequence shown here is derived from an EMBL/GenBank/DDBJ whole genome shotgun (WGS) entry which is preliminary data.</text>
</comment>
<feature type="compositionally biased region" description="Polar residues" evidence="1">
    <location>
        <begin position="35"/>
        <end position="60"/>
    </location>
</feature>
<feature type="region of interest" description="Disordered" evidence="1">
    <location>
        <begin position="24"/>
        <end position="75"/>
    </location>
</feature>
<evidence type="ECO:0000313" key="2">
    <source>
        <dbReference type="EMBL" id="GBP68734.1"/>
    </source>
</evidence>
<keyword evidence="3" id="KW-1185">Reference proteome</keyword>
<organism evidence="2 3">
    <name type="scientific">Eumeta variegata</name>
    <name type="common">Bagworm moth</name>
    <name type="synonym">Eumeta japonica</name>
    <dbReference type="NCBI Taxonomy" id="151549"/>
    <lineage>
        <taxon>Eukaryota</taxon>
        <taxon>Metazoa</taxon>
        <taxon>Ecdysozoa</taxon>
        <taxon>Arthropoda</taxon>
        <taxon>Hexapoda</taxon>
        <taxon>Insecta</taxon>
        <taxon>Pterygota</taxon>
        <taxon>Neoptera</taxon>
        <taxon>Endopterygota</taxon>
        <taxon>Lepidoptera</taxon>
        <taxon>Glossata</taxon>
        <taxon>Ditrysia</taxon>
        <taxon>Tineoidea</taxon>
        <taxon>Psychidae</taxon>
        <taxon>Oiketicinae</taxon>
        <taxon>Eumeta</taxon>
    </lineage>
</organism>
<dbReference type="EMBL" id="BGZK01001022">
    <property type="protein sequence ID" value="GBP68734.1"/>
    <property type="molecule type" value="Genomic_DNA"/>
</dbReference>
<reference evidence="2 3" key="1">
    <citation type="journal article" date="2019" name="Commun. Biol.">
        <title>The bagworm genome reveals a unique fibroin gene that provides high tensile strength.</title>
        <authorList>
            <person name="Kono N."/>
            <person name="Nakamura H."/>
            <person name="Ohtoshi R."/>
            <person name="Tomita M."/>
            <person name="Numata K."/>
            <person name="Arakawa K."/>
        </authorList>
    </citation>
    <scope>NUCLEOTIDE SEQUENCE [LARGE SCALE GENOMIC DNA]</scope>
</reference>
<dbReference type="AlphaFoldDB" id="A0A4C1Y186"/>
<evidence type="ECO:0000313" key="3">
    <source>
        <dbReference type="Proteomes" id="UP000299102"/>
    </source>
</evidence>
<proteinExistence type="predicted"/>
<name>A0A4C1Y186_EUMVA</name>
<protein>
    <submittedName>
        <fullName evidence="2">Uncharacterized protein</fullName>
    </submittedName>
</protein>
<feature type="region of interest" description="Disordered" evidence="1">
    <location>
        <begin position="94"/>
        <end position="130"/>
    </location>
</feature>
<feature type="compositionally biased region" description="Basic residues" evidence="1">
    <location>
        <begin position="63"/>
        <end position="75"/>
    </location>
</feature>
<dbReference type="Proteomes" id="UP000299102">
    <property type="component" value="Unassembled WGS sequence"/>
</dbReference>
<evidence type="ECO:0000256" key="1">
    <source>
        <dbReference type="SAM" id="MobiDB-lite"/>
    </source>
</evidence>
<sequence>MNETGIARKESFWTKKTFWSKARRRRHVSYRRESQTVGTDLEMNNRQVTVKTTSNWTLQQGRPRARKASNKKRAEKHLCEGRLRIEQNGRKAVSLRGPYLRGKPQCLPTPSPPVENSRTEDVNMPIGHVG</sequence>